<evidence type="ECO:0000313" key="6">
    <source>
        <dbReference type="Proteomes" id="UP000585050"/>
    </source>
</evidence>
<evidence type="ECO:0000259" key="4">
    <source>
        <dbReference type="PROSITE" id="PS50995"/>
    </source>
</evidence>
<name>A0A7X8SQE3_9BACT</name>
<dbReference type="RefSeq" id="WP_168885188.1">
    <property type="nucleotide sequence ID" value="NZ_JABAIL010000012.1"/>
</dbReference>
<dbReference type="Proteomes" id="UP000585050">
    <property type="component" value="Unassembled WGS sequence"/>
</dbReference>
<protein>
    <submittedName>
        <fullName evidence="5">MarR family transcriptional regulator</fullName>
    </submittedName>
</protein>
<keyword evidence="1" id="KW-0805">Transcription regulation</keyword>
<dbReference type="SUPFAM" id="SSF46785">
    <property type="entry name" value="Winged helix' DNA-binding domain"/>
    <property type="match status" value="1"/>
</dbReference>
<dbReference type="PRINTS" id="PR00598">
    <property type="entry name" value="HTHMARR"/>
</dbReference>
<dbReference type="AlphaFoldDB" id="A0A7X8SQE3"/>
<dbReference type="InterPro" id="IPR055166">
    <property type="entry name" value="Transc_reg_Sar_Rot_HTH"/>
</dbReference>
<evidence type="ECO:0000256" key="3">
    <source>
        <dbReference type="ARBA" id="ARBA00023163"/>
    </source>
</evidence>
<proteinExistence type="predicted"/>
<dbReference type="GO" id="GO:0003700">
    <property type="term" value="F:DNA-binding transcription factor activity"/>
    <property type="evidence" value="ECO:0007669"/>
    <property type="project" value="InterPro"/>
</dbReference>
<reference evidence="5 6" key="1">
    <citation type="submission" date="2020-04" db="EMBL/GenBank/DDBJ databases">
        <title>Flammeovirga sp. SR4, a novel species isolated from seawater.</title>
        <authorList>
            <person name="Wang X."/>
        </authorList>
    </citation>
    <scope>NUCLEOTIDE SEQUENCE [LARGE SCALE GENOMIC DNA]</scope>
    <source>
        <strain evidence="5 6">SR4</strain>
    </source>
</reference>
<sequence>MPKIEQELKVKFANHKHRFMTNLIYTSKWLETINTNYLKPFNISSQQYNVLRILRGNKDWMNMNDVKALLIDKTPNTTRLSNKLIEKNYIIRKRSQTDRRVVYLKITDEGLELLKQIDIIESKDPFDILHKFTDEEAQQFSDLLDRLRS</sequence>
<dbReference type="EMBL" id="JABAIL010000012">
    <property type="protein sequence ID" value="NLR94482.1"/>
    <property type="molecule type" value="Genomic_DNA"/>
</dbReference>
<dbReference type="Gene3D" id="1.10.10.10">
    <property type="entry name" value="Winged helix-like DNA-binding domain superfamily/Winged helix DNA-binding domain"/>
    <property type="match status" value="1"/>
</dbReference>
<dbReference type="PANTHER" id="PTHR33164:SF101">
    <property type="entry name" value="TRANSCRIPTIONAL REPRESSOR MPRA"/>
    <property type="match status" value="1"/>
</dbReference>
<dbReference type="InterPro" id="IPR000835">
    <property type="entry name" value="HTH_MarR-typ"/>
</dbReference>
<comment type="caution">
    <text evidence="5">The sequence shown here is derived from an EMBL/GenBank/DDBJ whole genome shotgun (WGS) entry which is preliminary data.</text>
</comment>
<evidence type="ECO:0000256" key="2">
    <source>
        <dbReference type="ARBA" id="ARBA00023125"/>
    </source>
</evidence>
<dbReference type="InterPro" id="IPR036390">
    <property type="entry name" value="WH_DNA-bd_sf"/>
</dbReference>
<keyword evidence="2" id="KW-0238">DNA-binding</keyword>
<keyword evidence="3" id="KW-0804">Transcription</keyword>
<accession>A0A7X8SQE3</accession>
<dbReference type="InterPro" id="IPR039422">
    <property type="entry name" value="MarR/SlyA-like"/>
</dbReference>
<evidence type="ECO:0000313" key="5">
    <source>
        <dbReference type="EMBL" id="NLR94482.1"/>
    </source>
</evidence>
<gene>
    <name evidence="5" type="ORF">HGP29_24975</name>
</gene>
<keyword evidence="6" id="KW-1185">Reference proteome</keyword>
<feature type="domain" description="HTH marR-type" evidence="4">
    <location>
        <begin position="1"/>
        <end position="149"/>
    </location>
</feature>
<dbReference type="SMART" id="SM00347">
    <property type="entry name" value="HTH_MARR"/>
    <property type="match status" value="1"/>
</dbReference>
<dbReference type="PROSITE" id="PS50995">
    <property type="entry name" value="HTH_MARR_2"/>
    <property type="match status" value="1"/>
</dbReference>
<dbReference type="InterPro" id="IPR036388">
    <property type="entry name" value="WH-like_DNA-bd_sf"/>
</dbReference>
<dbReference type="Pfam" id="PF22381">
    <property type="entry name" value="Staph_reg_Sar_Rot"/>
    <property type="match status" value="1"/>
</dbReference>
<evidence type="ECO:0000256" key="1">
    <source>
        <dbReference type="ARBA" id="ARBA00023015"/>
    </source>
</evidence>
<dbReference type="GO" id="GO:0003677">
    <property type="term" value="F:DNA binding"/>
    <property type="evidence" value="ECO:0007669"/>
    <property type="project" value="UniProtKB-KW"/>
</dbReference>
<organism evidence="5 6">
    <name type="scientific">Flammeovirga agarivorans</name>
    <dbReference type="NCBI Taxonomy" id="2726742"/>
    <lineage>
        <taxon>Bacteria</taxon>
        <taxon>Pseudomonadati</taxon>
        <taxon>Bacteroidota</taxon>
        <taxon>Cytophagia</taxon>
        <taxon>Cytophagales</taxon>
        <taxon>Flammeovirgaceae</taxon>
        <taxon>Flammeovirga</taxon>
    </lineage>
</organism>
<dbReference type="GO" id="GO:0006950">
    <property type="term" value="P:response to stress"/>
    <property type="evidence" value="ECO:0007669"/>
    <property type="project" value="TreeGrafter"/>
</dbReference>
<dbReference type="PANTHER" id="PTHR33164">
    <property type="entry name" value="TRANSCRIPTIONAL REGULATOR, MARR FAMILY"/>
    <property type="match status" value="1"/>
</dbReference>